<reference evidence="2 3" key="1">
    <citation type="journal article" date="2020" name="Nat. Food">
        <title>A phased Vanilla planifolia genome enables genetic improvement of flavour and production.</title>
        <authorList>
            <person name="Hasing T."/>
            <person name="Tang H."/>
            <person name="Brym M."/>
            <person name="Khazi F."/>
            <person name="Huang T."/>
            <person name="Chambers A.H."/>
        </authorList>
    </citation>
    <scope>NUCLEOTIDE SEQUENCE [LARGE SCALE GENOMIC DNA]</scope>
    <source>
        <tissue evidence="2">Leaf</tissue>
    </source>
</reference>
<dbReference type="OrthoDB" id="737323at2759"/>
<evidence type="ECO:0000256" key="1">
    <source>
        <dbReference type="SAM" id="Phobius"/>
    </source>
</evidence>
<accession>A0A835V2K2</accession>
<feature type="transmembrane region" description="Helical" evidence="1">
    <location>
        <begin position="30"/>
        <end position="53"/>
    </location>
</feature>
<feature type="transmembrane region" description="Helical" evidence="1">
    <location>
        <begin position="90"/>
        <end position="117"/>
    </location>
</feature>
<evidence type="ECO:0000313" key="2">
    <source>
        <dbReference type="EMBL" id="KAG0482438.1"/>
    </source>
</evidence>
<proteinExistence type="predicted"/>
<comment type="caution">
    <text evidence="2">The sequence shown here is derived from an EMBL/GenBank/DDBJ whole genome shotgun (WGS) entry which is preliminary data.</text>
</comment>
<sequence>MDQSKHLGSMAIIREAIYLPTKNKKLMLSAFLLCFVPSSLLLTGNSISIYPLLLNLLTKLYLISRETPNTPQFFNAIIGLRDDADAFVRVYMILVVASYVVSTTSTIVMVHSSLLVYSGKHAGLSDVFSKVKSTWLRVFTTCIYSSMLYMGYTALSVGMIAVPLLRASGAIESIVLGGLLALLARLLLVYLTMEWMVGVVVSVAEENCYGLKALRRGGETVKGKRLQGFIIALVMFFAEGILSGGYGVLRAKNAMSFIVMGFLIVLMKLFSHLVYSLFYCECRKEAAYTRVLSTPAEMLP</sequence>
<keyword evidence="1" id="KW-0472">Membrane</keyword>
<feature type="transmembrane region" description="Helical" evidence="1">
    <location>
        <begin position="225"/>
        <end position="249"/>
    </location>
</feature>
<gene>
    <name evidence="2" type="ORF">HPP92_010522</name>
</gene>
<keyword evidence="1" id="KW-0812">Transmembrane</keyword>
<feature type="transmembrane region" description="Helical" evidence="1">
    <location>
        <begin position="174"/>
        <end position="204"/>
    </location>
</feature>
<name>A0A835V2K2_VANPL</name>
<dbReference type="EMBL" id="JADCNM010000005">
    <property type="protein sequence ID" value="KAG0482438.1"/>
    <property type="molecule type" value="Genomic_DNA"/>
</dbReference>
<dbReference type="Proteomes" id="UP000639772">
    <property type="component" value="Unassembled WGS sequence"/>
</dbReference>
<feature type="transmembrane region" description="Helical" evidence="1">
    <location>
        <begin position="255"/>
        <end position="280"/>
    </location>
</feature>
<protein>
    <recommendedName>
        <fullName evidence="4">Transmembrane protein</fullName>
    </recommendedName>
</protein>
<evidence type="ECO:0008006" key="4">
    <source>
        <dbReference type="Google" id="ProtNLM"/>
    </source>
</evidence>
<keyword evidence="1" id="KW-1133">Transmembrane helix</keyword>
<dbReference type="PANTHER" id="PTHR33133:SF1">
    <property type="entry name" value="EXPRESSED PROTEIN-RELATED"/>
    <property type="match status" value="1"/>
</dbReference>
<organism evidence="2 3">
    <name type="scientific">Vanilla planifolia</name>
    <name type="common">Vanilla</name>
    <dbReference type="NCBI Taxonomy" id="51239"/>
    <lineage>
        <taxon>Eukaryota</taxon>
        <taxon>Viridiplantae</taxon>
        <taxon>Streptophyta</taxon>
        <taxon>Embryophyta</taxon>
        <taxon>Tracheophyta</taxon>
        <taxon>Spermatophyta</taxon>
        <taxon>Magnoliopsida</taxon>
        <taxon>Liliopsida</taxon>
        <taxon>Asparagales</taxon>
        <taxon>Orchidaceae</taxon>
        <taxon>Vanilloideae</taxon>
        <taxon>Vanilleae</taxon>
        <taxon>Vanilla</taxon>
    </lineage>
</organism>
<evidence type="ECO:0000313" key="3">
    <source>
        <dbReference type="Proteomes" id="UP000639772"/>
    </source>
</evidence>
<dbReference type="PANTHER" id="PTHR33133">
    <property type="entry name" value="OS08G0107100 PROTEIN-RELATED"/>
    <property type="match status" value="1"/>
</dbReference>
<dbReference type="AlphaFoldDB" id="A0A835V2K2"/>
<feature type="transmembrane region" description="Helical" evidence="1">
    <location>
        <begin position="138"/>
        <end position="162"/>
    </location>
</feature>